<dbReference type="AlphaFoldDB" id="A0A6F8YCI5"/>
<dbReference type="InterPro" id="IPR036661">
    <property type="entry name" value="Luciferase-like_sf"/>
</dbReference>
<sequence>MQLGMFIMPSHPPERVLSEAYSFDLDLDLDVVEWADQLGYSEVWFGEHFTAPWEPVPAPDLLIAAAINRTRQIKLCPGAHLLPFHHPAALAHRLAQLDHMSGGRMLVGFGAGSVPTDFPLFGIDSSTGVQRQMMAEALEIVLKIWTEDGPWRYEGEFWTVELAEEVLGFKPYLKPLQQPHPPLAVAGLSERSSSLRFAGTRGYIPLSLLFNPTYLKGHWDAYEEGAAASGRTVTRDAWRIVRDVFVADTDDEALDIARNGNQARQWVEGNLPLNRAAGWTRFLKHDPAVADEDIDVEYLARHLWLVGSPDTVAQKLLDVYDAVGGFGTLLVEEYDFVDRPQLWRRSMELLATEVIPRFDKLLAKR</sequence>
<dbReference type="InterPro" id="IPR050766">
    <property type="entry name" value="Bact_Lucif_Oxidored"/>
</dbReference>
<evidence type="ECO:0000256" key="3">
    <source>
        <dbReference type="ARBA" id="ARBA00023002"/>
    </source>
</evidence>
<dbReference type="PANTHER" id="PTHR30137:SF16">
    <property type="entry name" value="BLL0895 PROTEIN"/>
    <property type="match status" value="1"/>
</dbReference>
<dbReference type="Proteomes" id="UP000503011">
    <property type="component" value="Chromosome"/>
</dbReference>
<dbReference type="PANTHER" id="PTHR30137">
    <property type="entry name" value="LUCIFERASE-LIKE MONOOXYGENASE"/>
    <property type="match status" value="1"/>
</dbReference>
<name>A0A6F8YCI5_9ACTN</name>
<evidence type="ECO:0000313" key="7">
    <source>
        <dbReference type="Proteomes" id="UP000503011"/>
    </source>
</evidence>
<reference evidence="6 7" key="1">
    <citation type="submission" date="2020-03" db="EMBL/GenBank/DDBJ databases">
        <title>Whole genome shotgun sequence of Phytohabitans suffuscus NBRC 105367.</title>
        <authorList>
            <person name="Komaki H."/>
            <person name="Tamura T."/>
        </authorList>
    </citation>
    <scope>NUCLEOTIDE SEQUENCE [LARGE SCALE GENOMIC DNA]</scope>
    <source>
        <strain evidence="6 7">NBRC 105367</strain>
    </source>
</reference>
<dbReference type="GO" id="GO:0004497">
    <property type="term" value="F:monooxygenase activity"/>
    <property type="evidence" value="ECO:0007669"/>
    <property type="project" value="UniProtKB-KW"/>
</dbReference>
<dbReference type="KEGG" id="psuu:Psuf_010560"/>
<keyword evidence="3" id="KW-0560">Oxidoreductase</keyword>
<evidence type="ECO:0000256" key="1">
    <source>
        <dbReference type="ARBA" id="ARBA00010426"/>
    </source>
</evidence>
<dbReference type="GO" id="GO:0005829">
    <property type="term" value="C:cytosol"/>
    <property type="evidence" value="ECO:0007669"/>
    <property type="project" value="TreeGrafter"/>
</dbReference>
<reference evidence="6 7" key="2">
    <citation type="submission" date="2020-03" db="EMBL/GenBank/DDBJ databases">
        <authorList>
            <person name="Ichikawa N."/>
            <person name="Kimura A."/>
            <person name="Kitahashi Y."/>
            <person name="Uohara A."/>
        </authorList>
    </citation>
    <scope>NUCLEOTIDE SEQUENCE [LARGE SCALE GENOMIC DNA]</scope>
    <source>
        <strain evidence="6 7">NBRC 105367</strain>
    </source>
</reference>
<accession>A0A6F8YCI5</accession>
<evidence type="ECO:0000313" key="6">
    <source>
        <dbReference type="EMBL" id="BCB83743.1"/>
    </source>
</evidence>
<proteinExistence type="inferred from homology"/>
<gene>
    <name evidence="6" type="primary">luxA2</name>
    <name evidence="6" type="ORF">Psuf_010560</name>
</gene>
<evidence type="ECO:0000256" key="4">
    <source>
        <dbReference type="ARBA" id="ARBA00023033"/>
    </source>
</evidence>
<evidence type="ECO:0000256" key="2">
    <source>
        <dbReference type="ARBA" id="ARBA00022630"/>
    </source>
</evidence>
<dbReference type="GO" id="GO:0016705">
    <property type="term" value="F:oxidoreductase activity, acting on paired donors, with incorporation or reduction of molecular oxygen"/>
    <property type="evidence" value="ECO:0007669"/>
    <property type="project" value="InterPro"/>
</dbReference>
<keyword evidence="4 6" id="KW-0503">Monooxygenase</keyword>
<dbReference type="InterPro" id="IPR011251">
    <property type="entry name" value="Luciferase-like_dom"/>
</dbReference>
<dbReference type="Pfam" id="PF00296">
    <property type="entry name" value="Bac_luciferase"/>
    <property type="match status" value="1"/>
</dbReference>
<dbReference type="RefSeq" id="WP_173154385.1">
    <property type="nucleotide sequence ID" value="NZ_AP022871.1"/>
</dbReference>
<dbReference type="Gene3D" id="3.20.20.30">
    <property type="entry name" value="Luciferase-like domain"/>
    <property type="match status" value="1"/>
</dbReference>
<protein>
    <submittedName>
        <fullName evidence="6">Alkane 1-monooxygenase</fullName>
    </submittedName>
</protein>
<dbReference type="SUPFAM" id="SSF51679">
    <property type="entry name" value="Bacterial luciferase-like"/>
    <property type="match status" value="1"/>
</dbReference>
<keyword evidence="7" id="KW-1185">Reference proteome</keyword>
<comment type="similarity">
    <text evidence="1">Belongs to the bacterial luciferase oxidoreductase family.</text>
</comment>
<dbReference type="EMBL" id="AP022871">
    <property type="protein sequence ID" value="BCB83743.1"/>
    <property type="molecule type" value="Genomic_DNA"/>
</dbReference>
<feature type="domain" description="Luciferase-like" evidence="5">
    <location>
        <begin position="1"/>
        <end position="322"/>
    </location>
</feature>
<organism evidence="6 7">
    <name type="scientific">Phytohabitans suffuscus</name>
    <dbReference type="NCBI Taxonomy" id="624315"/>
    <lineage>
        <taxon>Bacteria</taxon>
        <taxon>Bacillati</taxon>
        <taxon>Actinomycetota</taxon>
        <taxon>Actinomycetes</taxon>
        <taxon>Micromonosporales</taxon>
        <taxon>Micromonosporaceae</taxon>
    </lineage>
</organism>
<keyword evidence="2" id="KW-0285">Flavoprotein</keyword>
<evidence type="ECO:0000259" key="5">
    <source>
        <dbReference type="Pfam" id="PF00296"/>
    </source>
</evidence>